<feature type="compositionally biased region" description="Polar residues" evidence="1">
    <location>
        <begin position="1"/>
        <end position="16"/>
    </location>
</feature>
<evidence type="ECO:0000256" key="1">
    <source>
        <dbReference type="SAM" id="MobiDB-lite"/>
    </source>
</evidence>
<comment type="caution">
    <text evidence="2">The sequence shown here is derived from an EMBL/GenBank/DDBJ whole genome shotgun (WGS) entry which is preliminary data.</text>
</comment>
<reference evidence="2 3" key="1">
    <citation type="submission" date="2023-09" db="EMBL/GenBank/DDBJ databases">
        <authorList>
            <person name="Rey-Velasco X."/>
        </authorList>
    </citation>
    <scope>NUCLEOTIDE SEQUENCE [LARGE SCALE GENOMIC DNA]</scope>
    <source>
        <strain evidence="2 3">W431</strain>
    </source>
</reference>
<dbReference type="Pfam" id="PF10987">
    <property type="entry name" value="DUF2806"/>
    <property type="match status" value="1"/>
</dbReference>
<sequence length="301" mass="33641">MKVSKTSTASPITLSVENEKSVITAPEKNTKSQTQSAANPSTQMQLMGLAKQFVIDGALLPLEKQPPIEERSKKRERITHLRKQQNLEHIIQRAIQYCSDEEVADRADQDWFNNFINLAEDVSNKTMQDLWAKILAGEISSPGSFSLKSLQAFKTMSINEAKLLAKACAIAIKDQSNKSMRIISGASQTPGLFNFFSKDREHRINLSPFGLSYAELLTLADNHLIFIQETETAPIAAGENISFVFNGINLSLKANKNNSLLTFYKFTPIGTELAQLIADNPEKKYLHLLKQETSSLFQVNY</sequence>
<dbReference type="Proteomes" id="UP001266357">
    <property type="component" value="Unassembled WGS sequence"/>
</dbReference>
<organism evidence="2 3">
    <name type="scientific">Thalassotalea castellviae</name>
    <dbReference type="NCBI Taxonomy" id="3075612"/>
    <lineage>
        <taxon>Bacteria</taxon>
        <taxon>Pseudomonadati</taxon>
        <taxon>Pseudomonadota</taxon>
        <taxon>Gammaproteobacteria</taxon>
        <taxon>Alteromonadales</taxon>
        <taxon>Colwelliaceae</taxon>
        <taxon>Thalassotalea</taxon>
    </lineage>
</organism>
<proteinExistence type="predicted"/>
<accession>A0ABU3A4A9</accession>
<dbReference type="InterPro" id="IPR021254">
    <property type="entry name" value="DUF2806"/>
</dbReference>
<dbReference type="RefSeq" id="WP_311584081.1">
    <property type="nucleotide sequence ID" value="NZ_JAVRIF010000010.1"/>
</dbReference>
<gene>
    <name evidence="2" type="ORF">RM573_15545</name>
</gene>
<evidence type="ECO:0000313" key="2">
    <source>
        <dbReference type="EMBL" id="MDT0605017.1"/>
    </source>
</evidence>
<feature type="region of interest" description="Disordered" evidence="1">
    <location>
        <begin position="1"/>
        <end position="39"/>
    </location>
</feature>
<dbReference type="EMBL" id="JAVRIF010000010">
    <property type="protein sequence ID" value="MDT0605017.1"/>
    <property type="molecule type" value="Genomic_DNA"/>
</dbReference>
<keyword evidence="3" id="KW-1185">Reference proteome</keyword>
<name>A0ABU3A4A9_9GAMM</name>
<dbReference type="NCBIfam" id="TIGR03899">
    <property type="entry name" value="TIGR03899 family protein"/>
    <property type="match status" value="1"/>
</dbReference>
<evidence type="ECO:0000313" key="3">
    <source>
        <dbReference type="Proteomes" id="UP001266357"/>
    </source>
</evidence>
<protein>
    <submittedName>
        <fullName evidence="2">TIGR03899 family protein</fullName>
    </submittedName>
</protein>